<dbReference type="PANTHER" id="PTHR12064:SF97">
    <property type="entry name" value="METAL TRANSPORTER CNNM-5"/>
    <property type="match status" value="1"/>
</dbReference>
<keyword evidence="4 7" id="KW-1133">Transmembrane helix</keyword>
<feature type="domain" description="CBS" evidence="10">
    <location>
        <begin position="343"/>
        <end position="407"/>
    </location>
</feature>
<dbReference type="PROSITE" id="PS51371">
    <property type="entry name" value="CBS"/>
    <property type="match status" value="1"/>
</dbReference>
<dbReference type="AlphaFoldDB" id="A0AAV9ZHY4"/>
<evidence type="ECO:0008006" key="14">
    <source>
        <dbReference type="Google" id="ProtNLM"/>
    </source>
</evidence>
<feature type="transmembrane region" description="Helical" evidence="8">
    <location>
        <begin position="194"/>
        <end position="214"/>
    </location>
</feature>
<feature type="transmembrane region" description="Helical" evidence="8">
    <location>
        <begin position="139"/>
        <end position="162"/>
    </location>
</feature>
<evidence type="ECO:0000256" key="4">
    <source>
        <dbReference type="ARBA" id="ARBA00022989"/>
    </source>
</evidence>
<feature type="domain" description="CNNM transmembrane" evidence="11">
    <location>
        <begin position="48"/>
        <end position="259"/>
    </location>
</feature>
<dbReference type="GO" id="GO:0016020">
    <property type="term" value="C:membrane"/>
    <property type="evidence" value="ECO:0007669"/>
    <property type="project" value="UniProtKB-SubCell"/>
</dbReference>
<dbReference type="GO" id="GO:0030026">
    <property type="term" value="P:intracellular manganese ion homeostasis"/>
    <property type="evidence" value="ECO:0007669"/>
    <property type="project" value="TreeGrafter"/>
</dbReference>
<gene>
    <name evidence="12" type="ORF">R3P38DRAFT_3333801</name>
</gene>
<dbReference type="InterPro" id="IPR045095">
    <property type="entry name" value="ACDP"/>
</dbReference>
<organism evidence="12 13">
    <name type="scientific">Favolaschia claudopus</name>
    <dbReference type="NCBI Taxonomy" id="2862362"/>
    <lineage>
        <taxon>Eukaryota</taxon>
        <taxon>Fungi</taxon>
        <taxon>Dikarya</taxon>
        <taxon>Basidiomycota</taxon>
        <taxon>Agaricomycotina</taxon>
        <taxon>Agaricomycetes</taxon>
        <taxon>Agaricomycetidae</taxon>
        <taxon>Agaricales</taxon>
        <taxon>Marasmiineae</taxon>
        <taxon>Mycenaceae</taxon>
        <taxon>Favolaschia</taxon>
    </lineage>
</organism>
<dbReference type="PANTHER" id="PTHR12064">
    <property type="entry name" value="METAL TRANSPORTER CNNM"/>
    <property type="match status" value="1"/>
</dbReference>
<feature type="chain" id="PRO_5043508278" description="DUF21-domain-containing protein" evidence="9">
    <location>
        <begin position="16"/>
        <end position="476"/>
    </location>
</feature>
<evidence type="ECO:0000256" key="7">
    <source>
        <dbReference type="PROSITE-ProRule" id="PRU01193"/>
    </source>
</evidence>
<keyword evidence="2 7" id="KW-0812">Transmembrane</keyword>
<dbReference type="GO" id="GO:0010960">
    <property type="term" value="P:magnesium ion homeostasis"/>
    <property type="evidence" value="ECO:0007669"/>
    <property type="project" value="InterPro"/>
</dbReference>
<feature type="transmembrane region" description="Helical" evidence="8">
    <location>
        <begin position="56"/>
        <end position="79"/>
    </location>
</feature>
<proteinExistence type="predicted"/>
<evidence type="ECO:0000256" key="8">
    <source>
        <dbReference type="SAM" id="Phobius"/>
    </source>
</evidence>
<evidence type="ECO:0000256" key="9">
    <source>
        <dbReference type="SAM" id="SignalP"/>
    </source>
</evidence>
<keyword evidence="3" id="KW-0677">Repeat</keyword>
<name>A0AAV9ZHY4_9AGAR</name>
<feature type="signal peptide" evidence="9">
    <location>
        <begin position="1"/>
        <end position="15"/>
    </location>
</feature>
<keyword evidence="9" id="KW-0732">Signal</keyword>
<dbReference type="GO" id="GO:0005737">
    <property type="term" value="C:cytoplasm"/>
    <property type="evidence" value="ECO:0007669"/>
    <property type="project" value="TreeGrafter"/>
</dbReference>
<dbReference type="FunFam" id="3.10.580.10:FF:000006">
    <property type="entry name" value="DUF21 and CBS domain protein"/>
    <property type="match status" value="1"/>
</dbReference>
<evidence type="ECO:0000256" key="6">
    <source>
        <dbReference type="PROSITE-ProRule" id="PRU00703"/>
    </source>
</evidence>
<dbReference type="Pfam" id="PF01595">
    <property type="entry name" value="CNNM"/>
    <property type="match status" value="1"/>
</dbReference>
<keyword evidence="6" id="KW-0129">CBS domain</keyword>
<sequence length="476" mass="52254">MFWPVMLVTLPKALAAPLLSLVGEVNIAPNALHDGHVPDLEYPGLKSWSPEFYEKIIISCILVLIGGVFAGLTLGLMGLDDLHLRVSAIASEDETERRNAKKVLQLMQKGRHWVLVVLLLVNVIVNETLPIFLDSAIGGGFAAVALSTTAIGLSSCCLRGLAGISHLDLTLPRYLSPVHSHNNRVIPQALSVRYGLSIGAACSPFVLCMMYLLAPVAYPIARILDAMLGTHETHTYKKAELKTFLQLHRAGVEPLRHEEIKILNGVLDLNAKRVEEIMTPIQDVITLSASAILDATLVDSLIRTGFSRFPVHEPAKPAAFVGLLLIKRLVQYDCTLRRPVGEMAEALSILPEAAPGMSCFQALDYFRTGRAHLLLITQTLGIQGGAVGIVTLEDIIEEILAEEIVDETDIYENNLTRQEARRLATASLLLGLRRDIDTREGEMMLAGTSLDRERVRSTNSCLREEQAGETRITRDW</sequence>
<evidence type="ECO:0000256" key="3">
    <source>
        <dbReference type="ARBA" id="ARBA00022737"/>
    </source>
</evidence>
<feature type="transmembrane region" description="Helical" evidence="8">
    <location>
        <begin position="112"/>
        <end position="133"/>
    </location>
</feature>
<evidence type="ECO:0000313" key="13">
    <source>
        <dbReference type="Proteomes" id="UP001362999"/>
    </source>
</evidence>
<evidence type="ECO:0000259" key="11">
    <source>
        <dbReference type="PROSITE" id="PS51846"/>
    </source>
</evidence>
<reference evidence="12 13" key="1">
    <citation type="journal article" date="2024" name="J Genomics">
        <title>Draft genome sequencing and assembly of Favolaschia claudopus CIRM-BRFM 2984 isolated from oak limbs.</title>
        <authorList>
            <person name="Navarro D."/>
            <person name="Drula E."/>
            <person name="Chaduli D."/>
            <person name="Cazenave R."/>
            <person name="Ahrendt S."/>
            <person name="Wang J."/>
            <person name="Lipzen A."/>
            <person name="Daum C."/>
            <person name="Barry K."/>
            <person name="Grigoriev I.V."/>
            <person name="Favel A."/>
            <person name="Rosso M.N."/>
            <person name="Martin F."/>
        </authorList>
    </citation>
    <scope>NUCLEOTIDE SEQUENCE [LARGE SCALE GENOMIC DNA]</scope>
    <source>
        <strain evidence="12 13">CIRM-BRFM 2984</strain>
    </source>
</reference>
<protein>
    <recommendedName>
        <fullName evidence="14">DUF21-domain-containing protein</fullName>
    </recommendedName>
</protein>
<dbReference type="PROSITE" id="PS51846">
    <property type="entry name" value="CNNM"/>
    <property type="match status" value="1"/>
</dbReference>
<evidence type="ECO:0000256" key="5">
    <source>
        <dbReference type="ARBA" id="ARBA00023136"/>
    </source>
</evidence>
<evidence type="ECO:0000313" key="12">
    <source>
        <dbReference type="EMBL" id="KAK6981646.1"/>
    </source>
</evidence>
<dbReference type="EMBL" id="JAWWNJ010000149">
    <property type="protein sequence ID" value="KAK6981646.1"/>
    <property type="molecule type" value="Genomic_DNA"/>
</dbReference>
<evidence type="ECO:0000256" key="1">
    <source>
        <dbReference type="ARBA" id="ARBA00004141"/>
    </source>
</evidence>
<comment type="caution">
    <text evidence="12">The sequence shown here is derived from an EMBL/GenBank/DDBJ whole genome shotgun (WGS) entry which is preliminary data.</text>
</comment>
<dbReference type="InterPro" id="IPR000644">
    <property type="entry name" value="CBS_dom"/>
</dbReference>
<dbReference type="Gene3D" id="3.10.580.10">
    <property type="entry name" value="CBS-domain"/>
    <property type="match status" value="1"/>
</dbReference>
<dbReference type="InterPro" id="IPR002550">
    <property type="entry name" value="CNNM"/>
</dbReference>
<dbReference type="Proteomes" id="UP001362999">
    <property type="component" value="Unassembled WGS sequence"/>
</dbReference>
<dbReference type="SUPFAM" id="SSF54631">
    <property type="entry name" value="CBS-domain pair"/>
    <property type="match status" value="1"/>
</dbReference>
<keyword evidence="5 7" id="KW-0472">Membrane</keyword>
<accession>A0AAV9ZHY4</accession>
<evidence type="ECO:0000259" key="10">
    <source>
        <dbReference type="PROSITE" id="PS51371"/>
    </source>
</evidence>
<dbReference type="InterPro" id="IPR046342">
    <property type="entry name" value="CBS_dom_sf"/>
</dbReference>
<comment type="subcellular location">
    <subcellularLocation>
        <location evidence="1">Membrane</location>
        <topology evidence="1">Multi-pass membrane protein</topology>
    </subcellularLocation>
</comment>
<keyword evidence="13" id="KW-1185">Reference proteome</keyword>
<evidence type="ECO:0000256" key="2">
    <source>
        <dbReference type="ARBA" id="ARBA00022692"/>
    </source>
</evidence>